<keyword evidence="3" id="KW-1185">Reference proteome</keyword>
<feature type="region of interest" description="Disordered" evidence="1">
    <location>
        <begin position="1"/>
        <end position="91"/>
    </location>
</feature>
<evidence type="ECO:0000256" key="1">
    <source>
        <dbReference type="SAM" id="MobiDB-lite"/>
    </source>
</evidence>
<comment type="caution">
    <text evidence="2">The sequence shown here is derived from an EMBL/GenBank/DDBJ whole genome shotgun (WGS) entry which is preliminary data.</text>
</comment>
<feature type="compositionally biased region" description="Pro residues" evidence="1">
    <location>
        <begin position="174"/>
        <end position="187"/>
    </location>
</feature>
<gene>
    <name evidence="2" type="ORF">NDU88_001396</name>
</gene>
<dbReference type="EMBL" id="JANPWB010000005">
    <property type="protein sequence ID" value="KAJ1184592.1"/>
    <property type="molecule type" value="Genomic_DNA"/>
</dbReference>
<protein>
    <submittedName>
        <fullName evidence="2">Uncharacterized protein</fullName>
    </submittedName>
</protein>
<evidence type="ECO:0000313" key="2">
    <source>
        <dbReference type="EMBL" id="KAJ1184592.1"/>
    </source>
</evidence>
<feature type="compositionally biased region" description="Low complexity" evidence="1">
    <location>
        <begin position="155"/>
        <end position="164"/>
    </location>
</feature>
<dbReference type="Proteomes" id="UP001066276">
    <property type="component" value="Chromosome 3_1"/>
</dbReference>
<organism evidence="2 3">
    <name type="scientific">Pleurodeles waltl</name>
    <name type="common">Iberian ribbed newt</name>
    <dbReference type="NCBI Taxonomy" id="8319"/>
    <lineage>
        <taxon>Eukaryota</taxon>
        <taxon>Metazoa</taxon>
        <taxon>Chordata</taxon>
        <taxon>Craniata</taxon>
        <taxon>Vertebrata</taxon>
        <taxon>Euteleostomi</taxon>
        <taxon>Amphibia</taxon>
        <taxon>Batrachia</taxon>
        <taxon>Caudata</taxon>
        <taxon>Salamandroidea</taxon>
        <taxon>Salamandridae</taxon>
        <taxon>Pleurodelinae</taxon>
        <taxon>Pleurodeles</taxon>
    </lineage>
</organism>
<name>A0AAV7UA73_PLEWA</name>
<feature type="region of interest" description="Disordered" evidence="1">
    <location>
        <begin position="138"/>
        <end position="189"/>
    </location>
</feature>
<sequence length="242" mass="24606">MRGGSPRRSPNPLGPQDREYKLHGSVVPQGGLVPGGRLPMRCAPPPSPGTAGGCSLSSAPHPGLQAGASDQAGRQNPPGTHTVQARRPGHSLSLAGPPVIYVLAIREIAGVGSAPSRALVQLGAAPTPRIFQWGLLLRGSPEPSTTASGRRRTPSASSAMSASSKGALLRSSGWPPPPCRPPRPIEPATPQGAAIAADASLSSPPAGASAEASFGALTFLVRRLFWADDGGVQSTFKVRPPS</sequence>
<evidence type="ECO:0000313" key="3">
    <source>
        <dbReference type="Proteomes" id="UP001066276"/>
    </source>
</evidence>
<proteinExistence type="predicted"/>
<feature type="compositionally biased region" description="Polar residues" evidence="1">
    <location>
        <begin position="72"/>
        <end position="83"/>
    </location>
</feature>
<accession>A0AAV7UA73</accession>
<dbReference type="AlphaFoldDB" id="A0AAV7UA73"/>
<reference evidence="2" key="1">
    <citation type="journal article" date="2022" name="bioRxiv">
        <title>Sequencing and chromosome-scale assembly of the giantPleurodeles waltlgenome.</title>
        <authorList>
            <person name="Brown T."/>
            <person name="Elewa A."/>
            <person name="Iarovenko S."/>
            <person name="Subramanian E."/>
            <person name="Araus A.J."/>
            <person name="Petzold A."/>
            <person name="Susuki M."/>
            <person name="Suzuki K.-i.T."/>
            <person name="Hayashi T."/>
            <person name="Toyoda A."/>
            <person name="Oliveira C."/>
            <person name="Osipova E."/>
            <person name="Leigh N.D."/>
            <person name="Simon A."/>
            <person name="Yun M.H."/>
        </authorList>
    </citation>
    <scope>NUCLEOTIDE SEQUENCE</scope>
    <source>
        <strain evidence="2">20211129_DDA</strain>
        <tissue evidence="2">Liver</tissue>
    </source>
</reference>